<dbReference type="OrthoDB" id="1625564at2759"/>
<dbReference type="SUPFAM" id="SSF56112">
    <property type="entry name" value="Protein kinase-like (PK-like)"/>
    <property type="match status" value="1"/>
</dbReference>
<dbReference type="GO" id="GO:0005524">
    <property type="term" value="F:ATP binding"/>
    <property type="evidence" value="ECO:0007669"/>
    <property type="project" value="InterPro"/>
</dbReference>
<feature type="domain" description="Protein kinase" evidence="1">
    <location>
        <begin position="1"/>
        <end position="311"/>
    </location>
</feature>
<gene>
    <name evidence="2" type="ORF">E3N88_32894</name>
</gene>
<comment type="caution">
    <text evidence="2">The sequence shown here is derived from an EMBL/GenBank/DDBJ whole genome shotgun (WGS) entry which is preliminary data.</text>
</comment>
<evidence type="ECO:0000313" key="2">
    <source>
        <dbReference type="EMBL" id="KAD3337374.1"/>
    </source>
</evidence>
<dbReference type="Pfam" id="PF00069">
    <property type="entry name" value="Pkinase"/>
    <property type="match status" value="1"/>
</dbReference>
<dbReference type="PANTHER" id="PTHR45621">
    <property type="entry name" value="OS01G0588500 PROTEIN-RELATED"/>
    <property type="match status" value="1"/>
</dbReference>
<dbReference type="AlphaFoldDB" id="A0A5N6M9T5"/>
<proteinExistence type="predicted"/>
<dbReference type="InterPro" id="IPR011009">
    <property type="entry name" value="Kinase-like_dom_sf"/>
</dbReference>
<evidence type="ECO:0000259" key="1">
    <source>
        <dbReference type="PROSITE" id="PS50011"/>
    </source>
</evidence>
<dbReference type="InterPro" id="IPR000719">
    <property type="entry name" value="Prot_kinase_dom"/>
</dbReference>
<dbReference type="Gene3D" id="1.10.510.10">
    <property type="entry name" value="Transferase(Phosphotransferase) domain 1"/>
    <property type="match status" value="1"/>
</dbReference>
<evidence type="ECO:0000313" key="3">
    <source>
        <dbReference type="Proteomes" id="UP000326396"/>
    </source>
</evidence>
<dbReference type="GO" id="GO:0004672">
    <property type="term" value="F:protein kinase activity"/>
    <property type="evidence" value="ECO:0007669"/>
    <property type="project" value="InterPro"/>
</dbReference>
<sequence>MMVVKTVKCDGGFLIRWWWRRPRLWATNDWAYAELIDSTEFVHKGWVDELTYAPTEPGIGLAIYVKRKRVRLSELDLDLNPDEFDHPNLVKLLGYCLEMENLFYVYKLIPGTSLDRLLFGGQDTSSLSWVARLKIACAAANGLSFLHKKGRPSYNQFKTACILVEPDYDAQLWDFEMDYSCVGCGSYSFKMDAPYSAPEWFHYQADVVLEDVKVPHDFIEGFGLKSEIYSFGVVLLELLTGVKVFDQNRLQGKKNLVKWAAPLLPHEANWEMILDTQLQEVVLWSLSGLCVVYTVKPTNWYQSIIHRIRVD</sequence>
<accession>A0A5N6M9T5</accession>
<dbReference type="InterPro" id="IPR050823">
    <property type="entry name" value="Plant_Ser_Thr_Prot_Kinase"/>
</dbReference>
<name>A0A5N6M9T5_9ASTR</name>
<keyword evidence="3" id="KW-1185">Reference proteome</keyword>
<organism evidence="2 3">
    <name type="scientific">Mikania micrantha</name>
    <name type="common">bitter vine</name>
    <dbReference type="NCBI Taxonomy" id="192012"/>
    <lineage>
        <taxon>Eukaryota</taxon>
        <taxon>Viridiplantae</taxon>
        <taxon>Streptophyta</taxon>
        <taxon>Embryophyta</taxon>
        <taxon>Tracheophyta</taxon>
        <taxon>Spermatophyta</taxon>
        <taxon>Magnoliopsida</taxon>
        <taxon>eudicotyledons</taxon>
        <taxon>Gunneridae</taxon>
        <taxon>Pentapetalae</taxon>
        <taxon>asterids</taxon>
        <taxon>campanulids</taxon>
        <taxon>Asterales</taxon>
        <taxon>Asteraceae</taxon>
        <taxon>Asteroideae</taxon>
        <taxon>Heliantheae alliance</taxon>
        <taxon>Eupatorieae</taxon>
        <taxon>Mikania</taxon>
    </lineage>
</organism>
<reference evidence="2 3" key="1">
    <citation type="submission" date="2019-05" db="EMBL/GenBank/DDBJ databases">
        <title>Mikania micrantha, genome provides insights into the molecular mechanism of rapid growth.</title>
        <authorList>
            <person name="Liu B."/>
        </authorList>
    </citation>
    <scope>NUCLEOTIDE SEQUENCE [LARGE SCALE GENOMIC DNA]</scope>
    <source>
        <strain evidence="2">NLD-2019</strain>
        <tissue evidence="2">Leaf</tissue>
    </source>
</reference>
<dbReference type="PROSITE" id="PS50011">
    <property type="entry name" value="PROTEIN_KINASE_DOM"/>
    <property type="match status" value="1"/>
</dbReference>
<protein>
    <recommendedName>
        <fullName evidence="1">Protein kinase domain-containing protein</fullName>
    </recommendedName>
</protein>
<dbReference type="EMBL" id="SZYD01000016">
    <property type="protein sequence ID" value="KAD3337374.1"/>
    <property type="molecule type" value="Genomic_DNA"/>
</dbReference>
<dbReference type="Proteomes" id="UP000326396">
    <property type="component" value="Linkage Group LG6"/>
</dbReference>